<feature type="domain" description="LysM" evidence="3">
    <location>
        <begin position="344"/>
        <end position="388"/>
    </location>
</feature>
<dbReference type="PROSITE" id="PS51257">
    <property type="entry name" value="PROKAR_LIPOPROTEIN"/>
    <property type="match status" value="1"/>
</dbReference>
<evidence type="ECO:0000256" key="1">
    <source>
        <dbReference type="SAM" id="MobiDB-lite"/>
    </source>
</evidence>
<comment type="caution">
    <text evidence="4">The sequence shown here is derived from an EMBL/GenBank/DDBJ whole genome shotgun (WGS) entry which is preliminary data.</text>
</comment>
<evidence type="ECO:0000313" key="6">
    <source>
        <dbReference type="Proteomes" id="UP000675747"/>
    </source>
</evidence>
<dbReference type="AlphaFoldDB" id="A0A8J7VRM6"/>
<dbReference type="SUPFAM" id="SSF54106">
    <property type="entry name" value="LysM domain"/>
    <property type="match status" value="1"/>
</dbReference>
<reference evidence="4" key="2">
    <citation type="submission" date="2021-04" db="EMBL/GenBank/DDBJ databases">
        <authorList>
            <person name="Karlyshev A.V."/>
        </authorList>
    </citation>
    <scope>NUCLEOTIDE SEQUENCE</scope>
    <source>
        <strain evidence="4">LMG 29479</strain>
    </source>
</reference>
<dbReference type="PROSITE" id="PS51782">
    <property type="entry name" value="LYSM"/>
    <property type="match status" value="1"/>
</dbReference>
<name>A0A8J7VRM6_9GAMM</name>
<dbReference type="SMART" id="SM00257">
    <property type="entry name" value="LysM"/>
    <property type="match status" value="1"/>
</dbReference>
<accession>A0A8J7VRM6</accession>
<protein>
    <submittedName>
        <fullName evidence="4">Transglycosylase SLT domain-containing protein</fullName>
    </submittedName>
</protein>
<evidence type="ECO:0000259" key="3">
    <source>
        <dbReference type="PROSITE" id="PS51782"/>
    </source>
</evidence>
<dbReference type="RefSeq" id="WP_211925789.1">
    <property type="nucleotide sequence ID" value="NZ_JAGQFT020000006.1"/>
</dbReference>
<evidence type="ECO:0000313" key="4">
    <source>
        <dbReference type="EMBL" id="MBR0561825.1"/>
    </source>
</evidence>
<dbReference type="Pfam" id="PF01464">
    <property type="entry name" value="SLT"/>
    <property type="match status" value="1"/>
</dbReference>
<dbReference type="SUPFAM" id="SSF53955">
    <property type="entry name" value="Lysozyme-like"/>
    <property type="match status" value="1"/>
</dbReference>
<feature type="chain" id="PRO_5042774139" evidence="2">
    <location>
        <begin position="18"/>
        <end position="390"/>
    </location>
</feature>
<evidence type="ECO:0000256" key="2">
    <source>
        <dbReference type="SAM" id="SignalP"/>
    </source>
</evidence>
<dbReference type="InterPro" id="IPR008258">
    <property type="entry name" value="Transglycosylase_SLT_dom_1"/>
</dbReference>
<dbReference type="CDD" id="cd00118">
    <property type="entry name" value="LysM"/>
    <property type="match status" value="1"/>
</dbReference>
<sequence length="390" mass="41705">MRAPRLLAAAGTAVALAACQSLSPPSAPDAPERGTVASSPTPKRVPLRTTRTALPELEAVQVRTAGDVLDRLTARLDAPACVRGSHNNLWRERYAAQPDRFAARVKRILPLLDYVMDEVEAADLPGEFALIPVVESWYRPDAHGAGGSGAPAGLWQMIPSTARHHGVTITPGYDGRYSPVESTQAAIAYLDSLHTEFGDWRATVMAYNAGEGRMRRALAKDARIHGERRRPGGLASHTYTYVDKLRALSCLIAQPEKQGVAFERDAVIEPLAEVTLAPGTQDLAAVAAALELESTALAALNPAYAGGRIGVSAPHVLLVPARTRLRWNGLASLPSASPPAAEAGEYIVRSGDTLSEIAQRHGLDLSQLLRWNQLSRSAVLQPGQSIKLTQ</sequence>
<proteinExistence type="predicted"/>
<organism evidence="4">
    <name type="scientific">Coralloluteibacterium stylophorae</name>
    <dbReference type="NCBI Taxonomy" id="1776034"/>
    <lineage>
        <taxon>Bacteria</taxon>
        <taxon>Pseudomonadati</taxon>
        <taxon>Pseudomonadota</taxon>
        <taxon>Gammaproteobacteria</taxon>
        <taxon>Lysobacterales</taxon>
        <taxon>Lysobacteraceae</taxon>
        <taxon>Coralloluteibacterium</taxon>
    </lineage>
</organism>
<dbReference type="Gene3D" id="3.10.350.10">
    <property type="entry name" value="LysM domain"/>
    <property type="match status" value="1"/>
</dbReference>
<keyword evidence="6" id="KW-1185">Reference proteome</keyword>
<dbReference type="InterPro" id="IPR036779">
    <property type="entry name" value="LysM_dom_sf"/>
</dbReference>
<evidence type="ECO:0000313" key="5">
    <source>
        <dbReference type="EMBL" id="MBS7457661.1"/>
    </source>
</evidence>
<dbReference type="EMBL" id="JAGQFT020000006">
    <property type="protein sequence ID" value="MBS7457661.1"/>
    <property type="molecule type" value="Genomic_DNA"/>
</dbReference>
<feature type="region of interest" description="Disordered" evidence="1">
    <location>
        <begin position="23"/>
        <end position="49"/>
    </location>
</feature>
<dbReference type="EMBL" id="JAGQFT010000023">
    <property type="protein sequence ID" value="MBR0561825.1"/>
    <property type="molecule type" value="Genomic_DNA"/>
</dbReference>
<dbReference type="Gene3D" id="1.10.530.10">
    <property type="match status" value="1"/>
</dbReference>
<reference evidence="5 6" key="1">
    <citation type="journal article" date="2021" name="Microbiol. Resour. Announc.">
        <title>Draft Genome Sequence of Coralloluteibacterium stylophorae LMG 29479T.</title>
        <authorList>
            <person name="Karlyshev A.V."/>
            <person name="Kudryashova E.B."/>
            <person name="Ariskina E.V."/>
            <person name="Conroy A.P."/>
            <person name="Abidueva E.Y."/>
        </authorList>
    </citation>
    <scope>NUCLEOTIDE SEQUENCE [LARGE SCALE GENOMIC DNA]</scope>
    <source>
        <strain evidence="5 6">LMG 29479</strain>
    </source>
</reference>
<dbReference type="InterPro" id="IPR018392">
    <property type="entry name" value="LysM"/>
</dbReference>
<keyword evidence="2" id="KW-0732">Signal</keyword>
<gene>
    <name evidence="5" type="ORF">KB893_011010</name>
    <name evidence="4" type="ORF">KB893_04740</name>
</gene>
<feature type="signal peptide" evidence="2">
    <location>
        <begin position="1"/>
        <end position="17"/>
    </location>
</feature>
<dbReference type="InterPro" id="IPR023346">
    <property type="entry name" value="Lysozyme-like_dom_sf"/>
</dbReference>
<dbReference type="Pfam" id="PF01476">
    <property type="entry name" value="LysM"/>
    <property type="match status" value="1"/>
</dbReference>
<dbReference type="Proteomes" id="UP000675747">
    <property type="component" value="Unassembled WGS sequence"/>
</dbReference>